<evidence type="ECO:0000256" key="1">
    <source>
        <dbReference type="SAM" id="Phobius"/>
    </source>
</evidence>
<evidence type="ECO:0000313" key="2">
    <source>
        <dbReference type="EMBL" id="MFC1853108.1"/>
    </source>
</evidence>
<keyword evidence="1" id="KW-0812">Transmembrane</keyword>
<feature type="transmembrane region" description="Helical" evidence="1">
    <location>
        <begin position="75"/>
        <end position="98"/>
    </location>
</feature>
<evidence type="ECO:0008006" key="4">
    <source>
        <dbReference type="Google" id="ProtNLM"/>
    </source>
</evidence>
<keyword evidence="1" id="KW-1133">Transmembrane helix</keyword>
<sequence length="159" mass="18233">MSVLYYILYLTVALGIIIKAYLLVKRYPSLPLSSYLYFLIIYTILGFLKLILTYIAPQIFKMTSMKVLVNLHVLLLFLIFPLIPMGVYFFIQFVISFLNLELPQKVKRGYIIFWVVMCAGFAAAVNVSIEIKDVSYANFVFMLSVLASLLFLTLSALRT</sequence>
<proteinExistence type="predicted"/>
<protein>
    <recommendedName>
        <fullName evidence="4">Histidine kinase N-terminal 7TM region domain-containing protein</fullName>
    </recommendedName>
</protein>
<feature type="transmembrane region" description="Helical" evidence="1">
    <location>
        <begin position="6"/>
        <end position="24"/>
    </location>
</feature>
<feature type="transmembrane region" description="Helical" evidence="1">
    <location>
        <begin position="36"/>
        <end position="55"/>
    </location>
</feature>
<keyword evidence="1" id="KW-0472">Membrane</keyword>
<gene>
    <name evidence="2" type="ORF">ACFL27_23165</name>
</gene>
<feature type="transmembrane region" description="Helical" evidence="1">
    <location>
        <begin position="135"/>
        <end position="157"/>
    </location>
</feature>
<keyword evidence="3" id="KW-1185">Reference proteome</keyword>
<name>A0ABV6Z439_UNCC1</name>
<evidence type="ECO:0000313" key="3">
    <source>
        <dbReference type="Proteomes" id="UP001594351"/>
    </source>
</evidence>
<comment type="caution">
    <text evidence="2">The sequence shown here is derived from an EMBL/GenBank/DDBJ whole genome shotgun (WGS) entry which is preliminary data.</text>
</comment>
<organism evidence="2 3">
    <name type="scientific">candidate division CSSED10-310 bacterium</name>
    <dbReference type="NCBI Taxonomy" id="2855610"/>
    <lineage>
        <taxon>Bacteria</taxon>
        <taxon>Bacteria division CSSED10-310</taxon>
    </lineage>
</organism>
<accession>A0ABV6Z439</accession>
<reference evidence="2 3" key="1">
    <citation type="submission" date="2024-09" db="EMBL/GenBank/DDBJ databases">
        <title>Laminarin stimulates single cell rates of sulfate reduction while oxygen inhibits transcriptomic activity in coastal marine sediment.</title>
        <authorList>
            <person name="Lindsay M."/>
            <person name="Orcutt B."/>
            <person name="Emerson D."/>
            <person name="Stepanauskas R."/>
            <person name="D'Angelo T."/>
        </authorList>
    </citation>
    <scope>NUCLEOTIDE SEQUENCE [LARGE SCALE GENOMIC DNA]</scope>
    <source>
        <strain evidence="2">SAG AM-311-K15</strain>
    </source>
</reference>
<dbReference type="Proteomes" id="UP001594351">
    <property type="component" value="Unassembled WGS sequence"/>
</dbReference>
<feature type="transmembrane region" description="Helical" evidence="1">
    <location>
        <begin position="110"/>
        <end position="129"/>
    </location>
</feature>
<dbReference type="EMBL" id="JBHPBY010000425">
    <property type="protein sequence ID" value="MFC1853108.1"/>
    <property type="molecule type" value="Genomic_DNA"/>
</dbReference>